<protein>
    <recommendedName>
        <fullName evidence="3">Velvet domain-containing protein</fullName>
    </recommendedName>
</protein>
<dbReference type="Proteomes" id="UP001303473">
    <property type="component" value="Unassembled WGS sequence"/>
</dbReference>
<sequence>MASTSNTVSIYVQPPSQTTVNTLFCVVAQARINDVRADQGCANVFATAILLDGHGNGGGITVATGETVADGNSAGSSLYFSFPNLFASHSGTYTIRIHIFLMSLPEKTCSLLCQAKTRAFAVYGDSVAIERPC</sequence>
<gene>
    <name evidence="1" type="ORF">QBC46DRAFT_318051</name>
</gene>
<organism evidence="1 2">
    <name type="scientific">Diplogelasinospora grovesii</name>
    <dbReference type="NCBI Taxonomy" id="303347"/>
    <lineage>
        <taxon>Eukaryota</taxon>
        <taxon>Fungi</taxon>
        <taxon>Dikarya</taxon>
        <taxon>Ascomycota</taxon>
        <taxon>Pezizomycotina</taxon>
        <taxon>Sordariomycetes</taxon>
        <taxon>Sordariomycetidae</taxon>
        <taxon>Sordariales</taxon>
        <taxon>Diplogelasinosporaceae</taxon>
        <taxon>Diplogelasinospora</taxon>
    </lineage>
</organism>
<proteinExistence type="predicted"/>
<comment type="caution">
    <text evidence="1">The sequence shown here is derived from an EMBL/GenBank/DDBJ whole genome shotgun (WGS) entry which is preliminary data.</text>
</comment>
<evidence type="ECO:0000313" key="2">
    <source>
        <dbReference type="Proteomes" id="UP001303473"/>
    </source>
</evidence>
<dbReference type="AlphaFoldDB" id="A0AAN6S363"/>
<evidence type="ECO:0008006" key="3">
    <source>
        <dbReference type="Google" id="ProtNLM"/>
    </source>
</evidence>
<name>A0AAN6S363_9PEZI</name>
<evidence type="ECO:0000313" key="1">
    <source>
        <dbReference type="EMBL" id="KAK3938298.1"/>
    </source>
</evidence>
<keyword evidence="2" id="KW-1185">Reference proteome</keyword>
<dbReference type="EMBL" id="MU853833">
    <property type="protein sequence ID" value="KAK3938298.1"/>
    <property type="molecule type" value="Genomic_DNA"/>
</dbReference>
<reference evidence="2" key="1">
    <citation type="journal article" date="2023" name="Mol. Phylogenet. Evol.">
        <title>Genome-scale phylogeny and comparative genomics of the fungal order Sordariales.</title>
        <authorList>
            <person name="Hensen N."/>
            <person name="Bonometti L."/>
            <person name="Westerberg I."/>
            <person name="Brannstrom I.O."/>
            <person name="Guillou S."/>
            <person name="Cros-Aarteil S."/>
            <person name="Calhoun S."/>
            <person name="Haridas S."/>
            <person name="Kuo A."/>
            <person name="Mondo S."/>
            <person name="Pangilinan J."/>
            <person name="Riley R."/>
            <person name="LaButti K."/>
            <person name="Andreopoulos B."/>
            <person name="Lipzen A."/>
            <person name="Chen C."/>
            <person name="Yan M."/>
            <person name="Daum C."/>
            <person name="Ng V."/>
            <person name="Clum A."/>
            <person name="Steindorff A."/>
            <person name="Ohm R.A."/>
            <person name="Martin F."/>
            <person name="Silar P."/>
            <person name="Natvig D.O."/>
            <person name="Lalanne C."/>
            <person name="Gautier V."/>
            <person name="Ament-Velasquez S.L."/>
            <person name="Kruys A."/>
            <person name="Hutchinson M.I."/>
            <person name="Powell A.J."/>
            <person name="Barry K."/>
            <person name="Miller A.N."/>
            <person name="Grigoriev I.V."/>
            <person name="Debuchy R."/>
            <person name="Gladieux P."/>
            <person name="Hiltunen Thoren M."/>
            <person name="Johannesson H."/>
        </authorList>
    </citation>
    <scope>NUCLEOTIDE SEQUENCE [LARGE SCALE GENOMIC DNA]</scope>
    <source>
        <strain evidence="2">CBS 340.73</strain>
    </source>
</reference>
<accession>A0AAN6S363</accession>